<feature type="chain" id="PRO_5007569973" description="histidine kinase" evidence="15">
    <location>
        <begin position="32"/>
        <end position="1334"/>
    </location>
</feature>
<keyword evidence="13" id="KW-0175">Coiled coil</keyword>
<evidence type="ECO:0000256" key="2">
    <source>
        <dbReference type="ARBA" id="ARBA00004370"/>
    </source>
</evidence>
<feature type="signal peptide" evidence="15">
    <location>
        <begin position="1"/>
        <end position="31"/>
    </location>
</feature>
<protein>
    <recommendedName>
        <fullName evidence="3">histidine kinase</fullName>
        <ecNumber evidence="3">2.7.13.3</ecNumber>
    </recommendedName>
</protein>
<feature type="modified residue" description="4-aspartylphosphate" evidence="12">
    <location>
        <position position="1155"/>
    </location>
</feature>
<dbReference type="GO" id="GO:0005524">
    <property type="term" value="F:ATP binding"/>
    <property type="evidence" value="ECO:0007669"/>
    <property type="project" value="UniProtKB-KW"/>
</dbReference>
<dbReference type="SUPFAM" id="SSF47384">
    <property type="entry name" value="Homodimeric domain of signal transducing histidine kinase"/>
    <property type="match status" value="1"/>
</dbReference>
<comment type="catalytic activity">
    <reaction evidence="1">
        <text>ATP + protein L-histidine = ADP + protein N-phospho-L-histidine.</text>
        <dbReference type="EC" id="2.7.13.3"/>
    </reaction>
</comment>
<dbReference type="InterPro" id="IPR015943">
    <property type="entry name" value="WD40/YVTN_repeat-like_dom_sf"/>
</dbReference>
<dbReference type="PRINTS" id="PR00344">
    <property type="entry name" value="BCTRLSENSOR"/>
</dbReference>
<dbReference type="InterPro" id="IPR003594">
    <property type="entry name" value="HATPase_dom"/>
</dbReference>
<accession>A0A150TMS6</accession>
<dbReference type="EMBL" id="JEME01001871">
    <property type="protein sequence ID" value="KYG05887.1"/>
    <property type="molecule type" value="Genomic_DNA"/>
</dbReference>
<dbReference type="SMART" id="SM00387">
    <property type="entry name" value="HATPase_c"/>
    <property type="match status" value="1"/>
</dbReference>
<dbReference type="InterPro" id="IPR036890">
    <property type="entry name" value="HATPase_C_sf"/>
</dbReference>
<dbReference type="InterPro" id="IPR004358">
    <property type="entry name" value="Sig_transdc_His_kin-like_C"/>
</dbReference>
<keyword evidence="9" id="KW-0067">ATP-binding</keyword>
<dbReference type="CDD" id="cd17546">
    <property type="entry name" value="REC_hyHK_CKI1_RcsC-like"/>
    <property type="match status" value="1"/>
</dbReference>
<evidence type="ECO:0000256" key="14">
    <source>
        <dbReference type="SAM" id="MobiDB-lite"/>
    </source>
</evidence>
<feature type="domain" description="Histidine kinase" evidence="16">
    <location>
        <begin position="861"/>
        <end position="1081"/>
    </location>
</feature>
<dbReference type="Pfam" id="PF02518">
    <property type="entry name" value="HATPase_c"/>
    <property type="match status" value="1"/>
</dbReference>
<evidence type="ECO:0000313" key="18">
    <source>
        <dbReference type="EMBL" id="KYG05887.1"/>
    </source>
</evidence>
<comment type="caution">
    <text evidence="18">The sequence shown here is derived from an EMBL/GenBank/DDBJ whole genome shotgun (WGS) entry which is preliminary data.</text>
</comment>
<dbReference type="Pfam" id="PF00512">
    <property type="entry name" value="HisKA"/>
    <property type="match status" value="1"/>
</dbReference>
<evidence type="ECO:0000256" key="11">
    <source>
        <dbReference type="ARBA" id="ARBA00023136"/>
    </source>
</evidence>
<dbReference type="GO" id="GO:0005886">
    <property type="term" value="C:plasma membrane"/>
    <property type="evidence" value="ECO:0007669"/>
    <property type="project" value="TreeGrafter"/>
</dbReference>
<evidence type="ECO:0000256" key="6">
    <source>
        <dbReference type="ARBA" id="ARBA00022692"/>
    </source>
</evidence>
<evidence type="ECO:0000256" key="9">
    <source>
        <dbReference type="ARBA" id="ARBA00022840"/>
    </source>
</evidence>
<dbReference type="Gene3D" id="1.10.287.130">
    <property type="match status" value="1"/>
</dbReference>
<name>A0A150TMS6_SORCE</name>
<feature type="compositionally biased region" description="Basic and acidic residues" evidence="14">
    <location>
        <begin position="1318"/>
        <end position="1334"/>
    </location>
</feature>
<evidence type="ECO:0000256" key="10">
    <source>
        <dbReference type="ARBA" id="ARBA00022989"/>
    </source>
</evidence>
<keyword evidence="7" id="KW-0547">Nucleotide-binding</keyword>
<dbReference type="EC" id="2.7.13.3" evidence="3"/>
<evidence type="ECO:0000256" key="1">
    <source>
        <dbReference type="ARBA" id="ARBA00000085"/>
    </source>
</evidence>
<evidence type="ECO:0000259" key="17">
    <source>
        <dbReference type="PROSITE" id="PS50110"/>
    </source>
</evidence>
<evidence type="ECO:0000256" key="4">
    <source>
        <dbReference type="ARBA" id="ARBA00022553"/>
    </source>
</evidence>
<dbReference type="SUPFAM" id="SSF52172">
    <property type="entry name" value="CheY-like"/>
    <property type="match status" value="1"/>
</dbReference>
<evidence type="ECO:0000256" key="13">
    <source>
        <dbReference type="SAM" id="Coils"/>
    </source>
</evidence>
<evidence type="ECO:0000256" key="15">
    <source>
        <dbReference type="SAM" id="SignalP"/>
    </source>
</evidence>
<evidence type="ECO:0000259" key="16">
    <source>
        <dbReference type="PROSITE" id="PS50109"/>
    </source>
</evidence>
<dbReference type="InterPro" id="IPR036097">
    <property type="entry name" value="HisK_dim/P_sf"/>
</dbReference>
<evidence type="ECO:0000256" key="3">
    <source>
        <dbReference type="ARBA" id="ARBA00012438"/>
    </source>
</evidence>
<dbReference type="SMART" id="SM00448">
    <property type="entry name" value="REC"/>
    <property type="match status" value="1"/>
</dbReference>
<evidence type="ECO:0000313" key="19">
    <source>
        <dbReference type="Proteomes" id="UP000075502"/>
    </source>
</evidence>
<feature type="domain" description="Response regulatory" evidence="17">
    <location>
        <begin position="1106"/>
        <end position="1222"/>
    </location>
</feature>
<keyword evidence="15" id="KW-0732">Signal</keyword>
<dbReference type="Proteomes" id="UP000075502">
    <property type="component" value="Unassembled WGS sequence"/>
</dbReference>
<evidence type="ECO:0000256" key="5">
    <source>
        <dbReference type="ARBA" id="ARBA00022679"/>
    </source>
</evidence>
<keyword evidence="10" id="KW-1133">Transmembrane helix</keyword>
<evidence type="ECO:0000256" key="7">
    <source>
        <dbReference type="ARBA" id="ARBA00022741"/>
    </source>
</evidence>
<dbReference type="FunFam" id="3.30.565.10:FF:000010">
    <property type="entry name" value="Sensor histidine kinase RcsC"/>
    <property type="match status" value="1"/>
</dbReference>
<dbReference type="InterPro" id="IPR011006">
    <property type="entry name" value="CheY-like_superfamily"/>
</dbReference>
<dbReference type="Gene3D" id="2.60.40.10">
    <property type="entry name" value="Immunoglobulins"/>
    <property type="match status" value="1"/>
</dbReference>
<dbReference type="CDD" id="cd00082">
    <property type="entry name" value="HisKA"/>
    <property type="match status" value="1"/>
</dbReference>
<dbReference type="Pfam" id="PF00072">
    <property type="entry name" value="Response_reg"/>
    <property type="match status" value="1"/>
</dbReference>
<feature type="region of interest" description="Disordered" evidence="14">
    <location>
        <begin position="1309"/>
        <end position="1334"/>
    </location>
</feature>
<organism evidence="18 19">
    <name type="scientific">Sorangium cellulosum</name>
    <name type="common">Polyangium cellulosum</name>
    <dbReference type="NCBI Taxonomy" id="56"/>
    <lineage>
        <taxon>Bacteria</taxon>
        <taxon>Pseudomonadati</taxon>
        <taxon>Myxococcota</taxon>
        <taxon>Polyangia</taxon>
        <taxon>Polyangiales</taxon>
        <taxon>Polyangiaceae</taxon>
        <taxon>Sorangium</taxon>
    </lineage>
</organism>
<dbReference type="InterPro" id="IPR005467">
    <property type="entry name" value="His_kinase_dom"/>
</dbReference>
<evidence type="ECO:0000256" key="12">
    <source>
        <dbReference type="PROSITE-ProRule" id="PRU00169"/>
    </source>
</evidence>
<reference evidence="18 19" key="1">
    <citation type="submission" date="2014-02" db="EMBL/GenBank/DDBJ databases">
        <title>The small core and large imbalanced accessory genome model reveals a collaborative survival strategy of Sorangium cellulosum strains in nature.</title>
        <authorList>
            <person name="Han K."/>
            <person name="Peng R."/>
            <person name="Blom J."/>
            <person name="Li Y.-Z."/>
        </authorList>
    </citation>
    <scope>NUCLEOTIDE SEQUENCE [LARGE SCALE GENOMIC DNA]</scope>
    <source>
        <strain evidence="18 19">So0007-03</strain>
    </source>
</reference>
<dbReference type="CDD" id="cd16922">
    <property type="entry name" value="HATPase_EvgS-ArcB-TorS-like"/>
    <property type="match status" value="1"/>
</dbReference>
<evidence type="ECO:0000256" key="8">
    <source>
        <dbReference type="ARBA" id="ARBA00022777"/>
    </source>
</evidence>
<keyword evidence="11" id="KW-0472">Membrane</keyword>
<dbReference type="InterPro" id="IPR013783">
    <property type="entry name" value="Ig-like_fold"/>
</dbReference>
<dbReference type="Pfam" id="PF07495">
    <property type="entry name" value="Y_Y_Y"/>
    <property type="match status" value="1"/>
</dbReference>
<dbReference type="InterPro" id="IPR003661">
    <property type="entry name" value="HisK_dim/P_dom"/>
</dbReference>
<dbReference type="SMART" id="SM00388">
    <property type="entry name" value="HisKA"/>
    <property type="match status" value="1"/>
</dbReference>
<sequence length="1334" mass="140978">MLGQSPFPCRRLRVALALGLGVALAPAPAAADLRARGVPAMRVFDVEDGIPQITINAIAFEPGGRLWIGTQNGAASYDGRRFTPLPLPTNGGSSWVQGIAVGQDGAVWFGMMTGQVIRYAEGRFTRFGAAEGLTAEKPIRTLLEAPTGQGRALWVGTIDGLYRLDGERWARVDLGPGFEHPDVRSLHAATIPGGAQGLWAGTGDGLFRCDARGCARFASTADGLPSNVVMSLLETSGEAGSRVLWAGTRGGVARLADGRWESFTPASVPELSQPVRALAETVSGTGARTLWAGTYGGGVARLQGGTWTALTKASSTLPDDHVMALAAADAAHGGRTLWVGTNAGGLARLRHDGWAGFTQRNAGLSGSITSIAEVRARGAEGGPPEIWVAVNDTVVRSSGQGFAPLDAPELAGKLGTLVTFLLPSSRDPGVVWIGSDVAGVHRWADGQLTTYTKQSSPLPGAGVQALSESLDGRALWIATDTGVARLDADGAWQVFTRAQVPLADDHVTGVLETAAPGGKVSTWFGTMRGLSRLTDGQWRSYTAADAPLASNAVAALTEIRDARGQRVLWIGTQGGISRYDLDAEAWLEPLNERTRPALPDGIVYGVRADAQGRIYAFTDRGVTRFTPRAPTPDDPAELAAYTFTTDDGLPSNECNQNGSFIDGRGRVWAGTTGGVAVLDPAEEVPDAAPKPLELDARARRARGTLALSPGASLAWDENTVAFEYALLSLFHERSTRYRTQLVGFDAAPSAWGADASARYTNLAPGAYTFQVWGRDHAGNVAGPAAVAFRVRPAPWRTAWAYLGYAAALSGLAYAGVRLRLRALRRRTRELELLVEQRTAELKAAKDAADAANQAKTTFLASISHELRTPLNGILGYAQLLQRSGRLVAEDRRSADVVRRSGEHLLTLIDDVLDLARIEAGRMDLAPADVHLPSLARTVAELCKVRAAQKGLAFELEVAEGTPAWVRVDEKRLTQVLLNLLGNAIKFTRAGRVTFRVAPRDGHARGGVVLRVEDTGPGIAPADLARIFEPFEQAGERRAQGDGAGLGLAITRRIVDQMGGRVDVESAPGEGSAFTVALDLPVLSGESPAGERRGAAAITGYEGARRSILVVDDHEDNRAFLRDALAPLGFEVLEAAGGEAAVALAAGRRPDLVLMDLRMPDLGGDEAARRIRRLPGLAGVPILATSASVEAAERARSASAGCDGFLPKPIELGALLDLLERRLALTWVRAASDGAHGVDGGRGGSAPSRDRVVPPPPEELARLAELVDRGRIPDLVQRLAALEAEDPRLAPWLREVRGLAEEFRIHELGARLAAPGEPPARDEGGAEESGRSGDV</sequence>
<keyword evidence="5" id="KW-0808">Transferase</keyword>
<feature type="coiled-coil region" evidence="13">
    <location>
        <begin position="820"/>
        <end position="854"/>
    </location>
</feature>
<keyword evidence="8" id="KW-0418">Kinase</keyword>
<gene>
    <name evidence="18" type="ORF">BE21_37940</name>
</gene>
<feature type="region of interest" description="Disordered" evidence="14">
    <location>
        <begin position="1235"/>
        <end position="1255"/>
    </location>
</feature>
<dbReference type="PROSITE" id="PS50110">
    <property type="entry name" value="RESPONSE_REGULATORY"/>
    <property type="match status" value="1"/>
</dbReference>
<dbReference type="PROSITE" id="PS50109">
    <property type="entry name" value="HIS_KIN"/>
    <property type="match status" value="1"/>
</dbReference>
<dbReference type="Gene3D" id="3.40.50.2300">
    <property type="match status" value="1"/>
</dbReference>
<dbReference type="SUPFAM" id="SSF55874">
    <property type="entry name" value="ATPase domain of HSP90 chaperone/DNA topoisomerase II/histidine kinase"/>
    <property type="match status" value="1"/>
</dbReference>
<keyword evidence="6" id="KW-0812">Transmembrane</keyword>
<dbReference type="SUPFAM" id="SSF63829">
    <property type="entry name" value="Calcium-dependent phosphotriesterase"/>
    <property type="match status" value="3"/>
</dbReference>
<comment type="subcellular location">
    <subcellularLocation>
        <location evidence="2">Membrane</location>
    </subcellularLocation>
</comment>
<keyword evidence="4 12" id="KW-0597">Phosphoprotein</keyword>
<proteinExistence type="predicted"/>
<dbReference type="PANTHER" id="PTHR43047:SF72">
    <property type="entry name" value="OSMOSENSING HISTIDINE PROTEIN KINASE SLN1"/>
    <property type="match status" value="1"/>
</dbReference>
<dbReference type="InterPro" id="IPR001789">
    <property type="entry name" value="Sig_transdc_resp-reg_receiver"/>
</dbReference>
<dbReference type="GO" id="GO:0009927">
    <property type="term" value="F:histidine phosphotransfer kinase activity"/>
    <property type="evidence" value="ECO:0007669"/>
    <property type="project" value="TreeGrafter"/>
</dbReference>
<dbReference type="GO" id="GO:0000155">
    <property type="term" value="F:phosphorelay sensor kinase activity"/>
    <property type="evidence" value="ECO:0007669"/>
    <property type="project" value="InterPro"/>
</dbReference>
<dbReference type="Gene3D" id="2.130.10.10">
    <property type="entry name" value="YVTN repeat-like/Quinoprotein amine dehydrogenase"/>
    <property type="match status" value="2"/>
</dbReference>
<dbReference type="InterPro" id="IPR011123">
    <property type="entry name" value="Y_Y_Y"/>
</dbReference>
<dbReference type="PANTHER" id="PTHR43047">
    <property type="entry name" value="TWO-COMPONENT HISTIDINE PROTEIN KINASE"/>
    <property type="match status" value="1"/>
</dbReference>
<dbReference type="FunFam" id="1.10.287.130:FF:000004">
    <property type="entry name" value="Ethylene receptor 1"/>
    <property type="match status" value="1"/>
</dbReference>
<dbReference type="Gene3D" id="3.30.565.10">
    <property type="entry name" value="Histidine kinase-like ATPase, C-terminal domain"/>
    <property type="match status" value="1"/>
</dbReference>